<proteinExistence type="predicted"/>
<dbReference type="EMBL" id="JAKLTR010000005">
    <property type="protein sequence ID" value="MCG2614653.1"/>
    <property type="molecule type" value="Genomic_DNA"/>
</dbReference>
<dbReference type="RefSeq" id="WP_237871275.1">
    <property type="nucleotide sequence ID" value="NZ_JAKLTR010000005.1"/>
</dbReference>
<dbReference type="InterPro" id="IPR010982">
    <property type="entry name" value="Lambda_DNA-bd_dom_sf"/>
</dbReference>
<keyword evidence="2" id="KW-1133">Transmembrane helix</keyword>
<keyword evidence="2" id="KW-0812">Transmembrane</keyword>
<gene>
    <name evidence="4" type="ORF">LZZ85_10190</name>
</gene>
<dbReference type="CDD" id="cd00093">
    <property type="entry name" value="HTH_XRE"/>
    <property type="match status" value="1"/>
</dbReference>
<keyword evidence="5" id="KW-1185">Reference proteome</keyword>
<dbReference type="SMART" id="SM00530">
    <property type="entry name" value="HTH_XRE"/>
    <property type="match status" value="1"/>
</dbReference>
<evidence type="ECO:0000313" key="5">
    <source>
        <dbReference type="Proteomes" id="UP001165367"/>
    </source>
</evidence>
<dbReference type="PROSITE" id="PS50943">
    <property type="entry name" value="HTH_CROC1"/>
    <property type="match status" value="1"/>
</dbReference>
<dbReference type="Gene3D" id="1.10.260.40">
    <property type="entry name" value="lambda repressor-like DNA-binding domains"/>
    <property type="match status" value="1"/>
</dbReference>
<keyword evidence="2" id="KW-0472">Membrane</keyword>
<reference evidence="4" key="1">
    <citation type="submission" date="2022-01" db="EMBL/GenBank/DDBJ databases">
        <authorList>
            <person name="Jo J.-H."/>
            <person name="Im W.-T."/>
        </authorList>
    </citation>
    <scope>NUCLEOTIDE SEQUENCE</scope>
    <source>
        <strain evidence="4">NA20</strain>
    </source>
</reference>
<evidence type="ECO:0000259" key="3">
    <source>
        <dbReference type="PROSITE" id="PS50943"/>
    </source>
</evidence>
<evidence type="ECO:0000256" key="2">
    <source>
        <dbReference type="SAM" id="Phobius"/>
    </source>
</evidence>
<dbReference type="Pfam" id="PF01381">
    <property type="entry name" value="HTH_3"/>
    <property type="match status" value="1"/>
</dbReference>
<dbReference type="PANTHER" id="PTHR46558:SF3">
    <property type="entry name" value="TRANSCRIPTIONAL REGULATOR"/>
    <property type="match status" value="1"/>
</dbReference>
<comment type="caution">
    <text evidence="4">The sequence shown here is derived from an EMBL/GenBank/DDBJ whole genome shotgun (WGS) entry which is preliminary data.</text>
</comment>
<evidence type="ECO:0000256" key="1">
    <source>
        <dbReference type="ARBA" id="ARBA00023125"/>
    </source>
</evidence>
<dbReference type="Proteomes" id="UP001165367">
    <property type="component" value="Unassembled WGS sequence"/>
</dbReference>
<feature type="transmembrane region" description="Helical" evidence="2">
    <location>
        <begin position="130"/>
        <end position="151"/>
    </location>
</feature>
<evidence type="ECO:0000313" key="4">
    <source>
        <dbReference type="EMBL" id="MCG2614653.1"/>
    </source>
</evidence>
<sequence length="202" mass="23185">MKLHLRIVQARQEKGLTQEELAELAGVSARTIQRIESGDSVPRNFTVKAIATALDQSFEQLMREEPVPHFAQTAPVLDDQHFLRMLNLSCFSYMIIPYVHFLIPRHVLKSEPILNRETGLFARKLIREQVSWVVIFHLSLILTLAYNLIVVKMFGNRHLVVSYLWPFFIMYLVNAVIISLNAVRIKNNFKSLNTSNGLLNVG</sequence>
<feature type="domain" description="HTH cro/C1-type" evidence="3">
    <location>
        <begin position="7"/>
        <end position="61"/>
    </location>
</feature>
<feature type="transmembrane region" description="Helical" evidence="2">
    <location>
        <begin position="163"/>
        <end position="183"/>
    </location>
</feature>
<organism evidence="4 5">
    <name type="scientific">Terrimonas ginsenosidimutans</name>
    <dbReference type="NCBI Taxonomy" id="2908004"/>
    <lineage>
        <taxon>Bacteria</taxon>
        <taxon>Pseudomonadati</taxon>
        <taxon>Bacteroidota</taxon>
        <taxon>Chitinophagia</taxon>
        <taxon>Chitinophagales</taxon>
        <taxon>Chitinophagaceae</taxon>
        <taxon>Terrimonas</taxon>
    </lineage>
</organism>
<dbReference type="InterPro" id="IPR001387">
    <property type="entry name" value="Cro/C1-type_HTH"/>
</dbReference>
<name>A0ABS9KQR8_9BACT</name>
<accession>A0ABS9KQR8</accession>
<dbReference type="PANTHER" id="PTHR46558">
    <property type="entry name" value="TRACRIPTIONAL REGULATORY PROTEIN-RELATED-RELATED"/>
    <property type="match status" value="1"/>
</dbReference>
<keyword evidence="1" id="KW-0238">DNA-binding</keyword>
<dbReference type="SUPFAM" id="SSF47413">
    <property type="entry name" value="lambda repressor-like DNA-binding domains"/>
    <property type="match status" value="1"/>
</dbReference>
<protein>
    <submittedName>
        <fullName evidence="4">Helix-turn-helix transcriptional regulator</fullName>
    </submittedName>
</protein>